<sequence length="98" mass="11340">MKRERTSLLRVALSSMKRNTRFKSLVQKFASYISDSLTSWKKLKPLLPKEQELNSDLARTMAEIESAIQNKNFDKAEKLHEIADDIERMLAVEGEERG</sequence>
<keyword evidence="2" id="KW-1185">Reference proteome</keyword>
<proteinExistence type="predicted"/>
<comment type="caution">
    <text evidence="1">The sequence shown here is derived from an EMBL/GenBank/DDBJ whole genome shotgun (WGS) entry which is preliminary data.</text>
</comment>
<name>A0ABD3NJ90_9STRA</name>
<evidence type="ECO:0000313" key="1">
    <source>
        <dbReference type="EMBL" id="KAL3773235.1"/>
    </source>
</evidence>
<dbReference type="EMBL" id="JALLAZ020001542">
    <property type="protein sequence ID" value="KAL3773235.1"/>
    <property type="molecule type" value="Genomic_DNA"/>
</dbReference>
<dbReference type="AlphaFoldDB" id="A0ABD3NJ90"/>
<organism evidence="1 2">
    <name type="scientific">Stephanodiscus triporus</name>
    <dbReference type="NCBI Taxonomy" id="2934178"/>
    <lineage>
        <taxon>Eukaryota</taxon>
        <taxon>Sar</taxon>
        <taxon>Stramenopiles</taxon>
        <taxon>Ochrophyta</taxon>
        <taxon>Bacillariophyta</taxon>
        <taxon>Coscinodiscophyceae</taxon>
        <taxon>Thalassiosirophycidae</taxon>
        <taxon>Stephanodiscales</taxon>
        <taxon>Stephanodiscaceae</taxon>
        <taxon>Stephanodiscus</taxon>
    </lineage>
</organism>
<gene>
    <name evidence="1" type="ORF">ACHAW5_008974</name>
</gene>
<reference evidence="1 2" key="1">
    <citation type="submission" date="2024-10" db="EMBL/GenBank/DDBJ databases">
        <title>Updated reference genomes for cyclostephanoid diatoms.</title>
        <authorList>
            <person name="Roberts W.R."/>
            <person name="Alverson A.J."/>
        </authorList>
    </citation>
    <scope>NUCLEOTIDE SEQUENCE [LARGE SCALE GENOMIC DNA]</scope>
    <source>
        <strain evidence="1 2">AJA276-08</strain>
    </source>
</reference>
<evidence type="ECO:0000313" key="2">
    <source>
        <dbReference type="Proteomes" id="UP001530315"/>
    </source>
</evidence>
<protein>
    <recommendedName>
        <fullName evidence="3">UVR domain-containing protein</fullName>
    </recommendedName>
</protein>
<evidence type="ECO:0008006" key="3">
    <source>
        <dbReference type="Google" id="ProtNLM"/>
    </source>
</evidence>
<accession>A0ABD3NJ90</accession>
<dbReference type="Proteomes" id="UP001530315">
    <property type="component" value="Unassembled WGS sequence"/>
</dbReference>